<accession>A0A061S7H2</accession>
<name>A0A061S7H2_9CHLO</name>
<gene>
    <name evidence="1" type="ORF">TSPGSL018_14442</name>
</gene>
<organism evidence="1">
    <name type="scientific">Tetraselmis sp. GSL018</name>
    <dbReference type="NCBI Taxonomy" id="582737"/>
    <lineage>
        <taxon>Eukaryota</taxon>
        <taxon>Viridiplantae</taxon>
        <taxon>Chlorophyta</taxon>
        <taxon>core chlorophytes</taxon>
        <taxon>Chlorodendrophyceae</taxon>
        <taxon>Chlorodendrales</taxon>
        <taxon>Chlorodendraceae</taxon>
        <taxon>Tetraselmis</taxon>
    </lineage>
</organism>
<proteinExistence type="predicted"/>
<protein>
    <submittedName>
        <fullName evidence="1">Uncharacterized protein</fullName>
    </submittedName>
</protein>
<evidence type="ECO:0000313" key="1">
    <source>
        <dbReference type="EMBL" id="JAC78726.1"/>
    </source>
</evidence>
<reference evidence="1" key="1">
    <citation type="submission" date="2014-05" db="EMBL/GenBank/DDBJ databases">
        <title>The transcriptome of the halophilic microalga Tetraselmis sp. GSL018 isolated from the Great Salt Lake, Utah.</title>
        <authorList>
            <person name="Jinkerson R.E."/>
            <person name="D'Adamo S."/>
            <person name="Posewitz M.C."/>
        </authorList>
    </citation>
    <scope>NUCLEOTIDE SEQUENCE</scope>
    <source>
        <strain evidence="1">GSL018</strain>
    </source>
</reference>
<dbReference type="AlphaFoldDB" id="A0A061S7H2"/>
<dbReference type="EMBL" id="GBEZ01006686">
    <property type="protein sequence ID" value="JAC78726.1"/>
    <property type="molecule type" value="Transcribed_RNA"/>
</dbReference>
<sequence length="240" mass="25943">MDAENAGSRVVEVLLAALELGLDSLLRTLAGSHCVHRVHPGDRRVPRDDLPEVVHRSGDAEDGSPLVVADTWLRCRRRPHQALPGFGYGRSRLSDLVKARPVACVAELLLAVGLQHGPRDVSVGSLDDAAGERLPLGVPPRKVAAVFPIGCGRLRGGPVRLERRGKFLLPGPGVWLRAVRRPHLELCGLGVGALNHRLHFLVGFEHAVALHAEAHVLLWEAQVGPPRTLEVSVSHKMEAD</sequence>